<reference evidence="4" key="1">
    <citation type="submission" date="2019-06" db="EMBL/GenBank/DDBJ databases">
        <title>Genomics analysis of Aphanomyces spp. identifies a new class of oomycete effector associated with host adaptation.</title>
        <authorList>
            <person name="Gaulin E."/>
        </authorList>
    </citation>
    <scope>NUCLEOTIDE SEQUENCE</scope>
    <source>
        <strain evidence="4">CBS 578.67</strain>
    </source>
</reference>
<protein>
    <recommendedName>
        <fullName evidence="2">Carboxypeptidase</fullName>
        <ecNumber evidence="2">3.4.16.-</ecNumber>
    </recommendedName>
</protein>
<dbReference type="EC" id="3.4.16.-" evidence="2"/>
<keyword evidence="3" id="KW-0472">Membrane</keyword>
<feature type="transmembrane region" description="Helical" evidence="3">
    <location>
        <begin position="500"/>
        <end position="521"/>
    </location>
</feature>
<proteinExistence type="inferred from homology"/>
<dbReference type="PANTHER" id="PTHR11802:SF201">
    <property type="entry name" value="CARBOXYPEPTIDASE"/>
    <property type="match status" value="1"/>
</dbReference>
<dbReference type="Pfam" id="PF00450">
    <property type="entry name" value="Peptidase_S10"/>
    <property type="match status" value="1"/>
</dbReference>
<keyword evidence="2" id="KW-0732">Signal</keyword>
<dbReference type="SUPFAM" id="SSF53474">
    <property type="entry name" value="alpha/beta-Hydrolases"/>
    <property type="match status" value="1"/>
</dbReference>
<dbReference type="InterPro" id="IPR001563">
    <property type="entry name" value="Peptidase_S10"/>
</dbReference>
<name>A0A6A4Z432_9STRA</name>
<dbReference type="Gene3D" id="3.40.50.1820">
    <property type="entry name" value="alpha/beta hydrolase"/>
    <property type="match status" value="1"/>
</dbReference>
<dbReference type="AlphaFoldDB" id="A0A6A4Z432"/>
<feature type="chain" id="PRO_5025714502" description="Carboxypeptidase" evidence="2">
    <location>
        <begin position="17"/>
        <end position="524"/>
    </location>
</feature>
<dbReference type="GO" id="GO:0004185">
    <property type="term" value="F:serine-type carboxypeptidase activity"/>
    <property type="evidence" value="ECO:0007669"/>
    <property type="project" value="UniProtKB-UniRule"/>
</dbReference>
<dbReference type="PROSITE" id="PS00560">
    <property type="entry name" value="CARBOXYPEPT_SER_HIS"/>
    <property type="match status" value="1"/>
</dbReference>
<dbReference type="GO" id="GO:0006508">
    <property type="term" value="P:proteolysis"/>
    <property type="evidence" value="ECO:0007669"/>
    <property type="project" value="UniProtKB-KW"/>
</dbReference>
<evidence type="ECO:0000256" key="3">
    <source>
        <dbReference type="SAM" id="Phobius"/>
    </source>
</evidence>
<comment type="similarity">
    <text evidence="1 2">Belongs to the peptidase S10 family.</text>
</comment>
<feature type="non-terminal residue" evidence="4">
    <location>
        <position position="524"/>
    </location>
</feature>
<sequence length="524" mass="58355">MRVLFHLAAVAAAAIAATPTAIQTAHQVTDLPNYNDESPIDFNHYAGHMELPSNGQKMFYWFVESDHNPETDPLVLWLNGGPGCSSLGGFFTELGPFVVQSDLSVKRNKYAWNRKANVVFLESPSGVGFSQPKLDPSEYNDDVTTARTREFLDLFFQAYPAYKHRDFYITGESYGGMYIPFLVNNLVNAPLPAANLKGFAIGNPYTDVAIDNRAYMDYYYTHGMISIEDYGAIQTNCNDTTLATYAGVFSDSSADDPCAKAIHRAMRDSDHGSLNPYYIFGDVCLMENSQGQALQYKNVRPMHRGNIGPCTDKFTQSYLRLPKVQKAIHVTGDHVEWVNCMGHDTIQYNRSVSSLPLYPNILSKDLKALIFSGDADSIVNFIGTQRWITTEGLKLNVKTKWQPWFGPDKQLAGYTEEYDGLNFTTVKGAGHMVPATRPLHALYLFECFLYGQDGCKSFSYPADNLEYLTGEDVVYVPDEGDDDDDVAFSASPAVKPWHYAVWYSVLVVGTIAGVVVVNRVAKKP</sequence>
<dbReference type="OrthoDB" id="443318at2759"/>
<keyword evidence="2" id="KW-0378">Hydrolase</keyword>
<dbReference type="EMBL" id="VJMH01003812">
    <property type="protein sequence ID" value="KAF0704806.1"/>
    <property type="molecule type" value="Genomic_DNA"/>
</dbReference>
<gene>
    <name evidence="4" type="ORF">As57867_007229</name>
</gene>
<evidence type="ECO:0000256" key="1">
    <source>
        <dbReference type="ARBA" id="ARBA00009431"/>
    </source>
</evidence>
<dbReference type="PROSITE" id="PS00131">
    <property type="entry name" value="CARBOXYPEPT_SER_SER"/>
    <property type="match status" value="1"/>
</dbReference>
<evidence type="ECO:0000256" key="2">
    <source>
        <dbReference type="RuleBase" id="RU361156"/>
    </source>
</evidence>
<accession>A0A6A4Z432</accession>
<dbReference type="InterPro" id="IPR018202">
    <property type="entry name" value="Ser_caboxypep_ser_AS"/>
</dbReference>
<keyword evidence="2" id="KW-0121">Carboxypeptidase</keyword>
<keyword evidence="2" id="KW-0645">Protease</keyword>
<dbReference type="PRINTS" id="PR00724">
    <property type="entry name" value="CRBOXYPTASEC"/>
</dbReference>
<feature type="signal peptide" evidence="2">
    <location>
        <begin position="1"/>
        <end position="16"/>
    </location>
</feature>
<dbReference type="InterPro" id="IPR029058">
    <property type="entry name" value="AB_hydrolase_fold"/>
</dbReference>
<keyword evidence="3" id="KW-0812">Transmembrane</keyword>
<dbReference type="InterPro" id="IPR033124">
    <property type="entry name" value="Ser_caboxypep_his_AS"/>
</dbReference>
<organism evidence="4">
    <name type="scientific">Aphanomyces stellatus</name>
    <dbReference type="NCBI Taxonomy" id="120398"/>
    <lineage>
        <taxon>Eukaryota</taxon>
        <taxon>Sar</taxon>
        <taxon>Stramenopiles</taxon>
        <taxon>Oomycota</taxon>
        <taxon>Saprolegniomycetes</taxon>
        <taxon>Saprolegniales</taxon>
        <taxon>Verrucalvaceae</taxon>
        <taxon>Aphanomyces</taxon>
    </lineage>
</organism>
<comment type="caution">
    <text evidence="4">The sequence shown here is derived from an EMBL/GenBank/DDBJ whole genome shotgun (WGS) entry which is preliminary data.</text>
</comment>
<evidence type="ECO:0000313" key="4">
    <source>
        <dbReference type="EMBL" id="KAF0704806.1"/>
    </source>
</evidence>
<dbReference type="PANTHER" id="PTHR11802">
    <property type="entry name" value="SERINE PROTEASE FAMILY S10 SERINE CARBOXYPEPTIDASE"/>
    <property type="match status" value="1"/>
</dbReference>
<keyword evidence="3" id="KW-1133">Transmembrane helix</keyword>